<accession>A0A8S5N6V6</accession>
<protein>
    <submittedName>
        <fullName evidence="1">Uncharacterized protein</fullName>
    </submittedName>
</protein>
<reference evidence="1" key="1">
    <citation type="journal article" date="2021" name="Proc. Natl. Acad. Sci. U.S.A.">
        <title>A Catalog of Tens of Thousands of Viruses from Human Metagenomes Reveals Hidden Associations with Chronic Diseases.</title>
        <authorList>
            <person name="Tisza M.J."/>
            <person name="Buck C.B."/>
        </authorList>
    </citation>
    <scope>NUCLEOTIDE SEQUENCE</scope>
    <source>
        <strain evidence="1">Ctsgc4</strain>
    </source>
</reference>
<organism evidence="1">
    <name type="scientific">Siphoviridae sp. ctsgc4</name>
    <dbReference type="NCBI Taxonomy" id="2826486"/>
    <lineage>
        <taxon>Viruses</taxon>
        <taxon>Duplodnaviria</taxon>
        <taxon>Heunggongvirae</taxon>
        <taxon>Uroviricota</taxon>
        <taxon>Caudoviricetes</taxon>
    </lineage>
</organism>
<evidence type="ECO:0000313" key="1">
    <source>
        <dbReference type="EMBL" id="DAD90212.1"/>
    </source>
</evidence>
<sequence>MIIRYRSKETLSEIIISEKSFFVIPQRSFYNGKN</sequence>
<dbReference type="EMBL" id="BK015079">
    <property type="protein sequence ID" value="DAD90212.1"/>
    <property type="molecule type" value="Genomic_DNA"/>
</dbReference>
<proteinExistence type="predicted"/>
<name>A0A8S5N6V6_9CAUD</name>